<sequence length="181" mass="20760">MIRLLIISFITISSLYPKSSYVVEIKNLFIESQHVPAFDVLTMRTFESKKLGYYAWVFANEVWAEGYGGLTYMPTSYFQVGLGLGVEKANNPLRIGSMVWVGKDNWYILTLLESGGSGYWHQINAIYRLNRNIGFGFMKEEFTGFGPRLEFSLSNLPIQLWVSLLQLDGNLNKYLTIKFLL</sequence>
<organism evidence="1">
    <name type="scientific">marine metagenome</name>
    <dbReference type="NCBI Taxonomy" id="408172"/>
    <lineage>
        <taxon>unclassified sequences</taxon>
        <taxon>metagenomes</taxon>
        <taxon>ecological metagenomes</taxon>
    </lineage>
</organism>
<gene>
    <name evidence="1" type="ORF">METZ01_LOCUS446667</name>
</gene>
<name>A0A382ZEI0_9ZZZZ</name>
<accession>A0A382ZEI0</accession>
<reference evidence="1" key="1">
    <citation type="submission" date="2018-05" db="EMBL/GenBank/DDBJ databases">
        <authorList>
            <person name="Lanie J.A."/>
            <person name="Ng W.-L."/>
            <person name="Kazmierczak K.M."/>
            <person name="Andrzejewski T.M."/>
            <person name="Davidsen T.M."/>
            <person name="Wayne K.J."/>
            <person name="Tettelin H."/>
            <person name="Glass J.I."/>
            <person name="Rusch D."/>
            <person name="Podicherti R."/>
            <person name="Tsui H.-C.T."/>
            <person name="Winkler M.E."/>
        </authorList>
    </citation>
    <scope>NUCLEOTIDE SEQUENCE</scope>
</reference>
<proteinExistence type="predicted"/>
<dbReference type="EMBL" id="UINC01183191">
    <property type="protein sequence ID" value="SVD93813.1"/>
    <property type="molecule type" value="Genomic_DNA"/>
</dbReference>
<protein>
    <submittedName>
        <fullName evidence="1">Uncharacterized protein</fullName>
    </submittedName>
</protein>
<dbReference type="AlphaFoldDB" id="A0A382ZEI0"/>
<evidence type="ECO:0000313" key="1">
    <source>
        <dbReference type="EMBL" id="SVD93813.1"/>
    </source>
</evidence>